<keyword evidence="4" id="KW-1185">Reference proteome</keyword>
<dbReference type="PANTHER" id="PTHR47815:SF1">
    <property type="entry name" value="UNIVERSAL STRESS PROTEIN A FAMILY PROTEIN C25B2.10"/>
    <property type="match status" value="1"/>
</dbReference>
<dbReference type="InterPro" id="IPR014729">
    <property type="entry name" value="Rossmann-like_a/b/a_fold"/>
</dbReference>
<sequence>MSDLTEPRSKFEPHVSFDNFAGGEPTESNTISLTLNEKHRGYQHNRRSRTFMVGVDENAYSNYALQWMLDEMVDDGDEIICLHVVEKDSKISNDKSVTQKSYQKEARRLMKEIQDKNAEQRSISIVLEFAVGKLQQTFQKMIQLYEPAMLIVGTRGRSLGGVQGLINNRNSFSKWCLQYSPVPVVVVRPNDKRDKKKKKRVNDPTRHNYAHMLEGSSLGMHEANLLPSRSDIPVEILPTRTPDDEAHEVAAALGLPARFDPTIRLLDVNKRLHAHAQQKQTQTQAQTHSTTASQESLFDSRPSTPGGGGTLKSSVADSRGASDDESGDDDDEFEVTPGGALIGDVPEALEKQQKLHAMEQGEAAALAAGRKRSLESVDSSISNSGNDQG</sequence>
<protein>
    <recommendedName>
        <fullName evidence="2">UspA domain-containing protein</fullName>
    </recommendedName>
</protein>
<feature type="compositionally biased region" description="Low complexity" evidence="1">
    <location>
        <begin position="277"/>
        <end position="294"/>
    </location>
</feature>
<reference evidence="3 4" key="1">
    <citation type="submission" date="2016-03" db="EMBL/GenBank/DDBJ databases">
        <title>Comparative genomics of Pseudogymnoascus destructans, the fungus causing white-nose syndrome of bats.</title>
        <authorList>
            <person name="Palmer J.M."/>
            <person name="Drees K.P."/>
            <person name="Foster J.T."/>
            <person name="Lindner D.L."/>
        </authorList>
    </citation>
    <scope>NUCLEOTIDE SEQUENCE [LARGE SCALE GENOMIC DNA]</scope>
    <source>
        <strain evidence="3 4">UAMH 10579</strain>
    </source>
</reference>
<dbReference type="SUPFAM" id="SSF52402">
    <property type="entry name" value="Adenine nucleotide alpha hydrolases-like"/>
    <property type="match status" value="1"/>
</dbReference>
<gene>
    <name evidence="3" type="ORF">VE01_01036</name>
</gene>
<dbReference type="Proteomes" id="UP000091956">
    <property type="component" value="Unassembled WGS sequence"/>
</dbReference>
<dbReference type="RefSeq" id="XP_018134465.2">
    <property type="nucleotide sequence ID" value="XM_018270564.2"/>
</dbReference>
<name>A0A1B8GY16_9PEZI</name>
<dbReference type="EMBL" id="KV460208">
    <property type="protein sequence ID" value="OBU00733.2"/>
    <property type="molecule type" value="Genomic_DNA"/>
</dbReference>
<organism evidence="3 4">
    <name type="scientific">Pseudogymnoascus verrucosus</name>
    <dbReference type="NCBI Taxonomy" id="342668"/>
    <lineage>
        <taxon>Eukaryota</taxon>
        <taxon>Fungi</taxon>
        <taxon>Dikarya</taxon>
        <taxon>Ascomycota</taxon>
        <taxon>Pezizomycotina</taxon>
        <taxon>Leotiomycetes</taxon>
        <taxon>Thelebolales</taxon>
        <taxon>Thelebolaceae</taxon>
        <taxon>Pseudogymnoascus</taxon>
    </lineage>
</organism>
<proteinExistence type="predicted"/>
<accession>A0A1B8GY16</accession>
<dbReference type="AlphaFoldDB" id="A0A1B8GY16"/>
<feature type="compositionally biased region" description="Polar residues" evidence="1">
    <location>
        <begin position="376"/>
        <end position="389"/>
    </location>
</feature>
<dbReference type="GeneID" id="28834422"/>
<feature type="compositionally biased region" description="Acidic residues" evidence="1">
    <location>
        <begin position="323"/>
        <end position="334"/>
    </location>
</feature>
<dbReference type="InterPro" id="IPR006016">
    <property type="entry name" value="UspA"/>
</dbReference>
<evidence type="ECO:0000313" key="3">
    <source>
        <dbReference type="EMBL" id="OBU00733.2"/>
    </source>
</evidence>
<dbReference type="PANTHER" id="PTHR47815">
    <property type="entry name" value="UNIVERSAL STRESS PROTEIN A FAMILY PROTEIN C25B2.10"/>
    <property type="match status" value="1"/>
</dbReference>
<feature type="compositionally biased region" description="Basic and acidic residues" evidence="1">
    <location>
        <begin position="348"/>
        <end position="359"/>
    </location>
</feature>
<evidence type="ECO:0000313" key="4">
    <source>
        <dbReference type="Proteomes" id="UP000091956"/>
    </source>
</evidence>
<dbReference type="CDD" id="cd23659">
    <property type="entry name" value="USP_At3g01520-like"/>
    <property type="match status" value="1"/>
</dbReference>
<evidence type="ECO:0000256" key="1">
    <source>
        <dbReference type="SAM" id="MobiDB-lite"/>
    </source>
</evidence>
<feature type="region of interest" description="Disordered" evidence="1">
    <location>
        <begin position="1"/>
        <end position="29"/>
    </location>
</feature>
<feature type="domain" description="UspA" evidence="2">
    <location>
        <begin position="49"/>
        <end position="188"/>
    </location>
</feature>
<feature type="region of interest" description="Disordered" evidence="1">
    <location>
        <begin position="274"/>
        <end position="389"/>
    </location>
</feature>
<dbReference type="Gene3D" id="3.40.50.620">
    <property type="entry name" value="HUPs"/>
    <property type="match status" value="1"/>
</dbReference>
<dbReference type="STRING" id="342668.A0A1B8GY16"/>
<evidence type="ECO:0000259" key="2">
    <source>
        <dbReference type="Pfam" id="PF00582"/>
    </source>
</evidence>
<reference evidence="4" key="2">
    <citation type="journal article" date="2018" name="Nat. Commun.">
        <title>Extreme sensitivity to ultraviolet light in the fungal pathogen causing white-nose syndrome of bats.</title>
        <authorList>
            <person name="Palmer J.M."/>
            <person name="Drees K.P."/>
            <person name="Foster J.T."/>
            <person name="Lindner D.L."/>
        </authorList>
    </citation>
    <scope>NUCLEOTIDE SEQUENCE [LARGE SCALE GENOMIC DNA]</scope>
    <source>
        <strain evidence="4">UAMH 10579</strain>
    </source>
</reference>
<dbReference type="Pfam" id="PF00582">
    <property type="entry name" value="Usp"/>
    <property type="match status" value="1"/>
</dbReference>
<feature type="compositionally biased region" description="Basic and acidic residues" evidence="1">
    <location>
        <begin position="1"/>
        <end position="15"/>
    </location>
</feature>